<evidence type="ECO:0000256" key="11">
    <source>
        <dbReference type="RuleBase" id="RU000688"/>
    </source>
</evidence>
<dbReference type="PANTHER" id="PTHR45695:SF23">
    <property type="entry name" value="GALANIN-LIKE G-PROTEIN COUPLED RECEPTOR NPR-9"/>
    <property type="match status" value="1"/>
</dbReference>
<feature type="transmembrane region" description="Helical" evidence="12">
    <location>
        <begin position="55"/>
        <end position="79"/>
    </location>
</feature>
<evidence type="ECO:0000256" key="4">
    <source>
        <dbReference type="ARBA" id="ARBA00022989"/>
    </source>
</evidence>
<dbReference type="PROSITE" id="PS00237">
    <property type="entry name" value="G_PROTEIN_RECEP_F1_1"/>
    <property type="match status" value="1"/>
</dbReference>
<evidence type="ECO:0000313" key="14">
    <source>
        <dbReference type="EMBL" id="CAF3661233.1"/>
    </source>
</evidence>
<dbReference type="AlphaFoldDB" id="A0A818RPJ1"/>
<feature type="transmembrane region" description="Helical" evidence="12">
    <location>
        <begin position="134"/>
        <end position="156"/>
    </location>
</feature>
<keyword evidence="9" id="KW-0325">Glycoprotein</keyword>
<keyword evidence="8 11" id="KW-0675">Receptor</keyword>
<keyword evidence="7" id="KW-1015">Disulfide bond</keyword>
<protein>
    <recommendedName>
        <fullName evidence="13">G-protein coupled receptors family 1 profile domain-containing protein</fullName>
    </recommendedName>
</protein>
<evidence type="ECO:0000256" key="7">
    <source>
        <dbReference type="ARBA" id="ARBA00023157"/>
    </source>
</evidence>
<evidence type="ECO:0000256" key="8">
    <source>
        <dbReference type="ARBA" id="ARBA00023170"/>
    </source>
</evidence>
<dbReference type="Proteomes" id="UP000663874">
    <property type="component" value="Unassembled WGS sequence"/>
</dbReference>
<dbReference type="EMBL" id="CAJOBE010000575">
    <property type="protein sequence ID" value="CAF3661233.1"/>
    <property type="molecule type" value="Genomic_DNA"/>
</dbReference>
<dbReference type="PRINTS" id="PR00237">
    <property type="entry name" value="GPCRRHODOPSN"/>
</dbReference>
<evidence type="ECO:0000256" key="2">
    <source>
        <dbReference type="ARBA" id="ARBA00022475"/>
    </source>
</evidence>
<keyword evidence="10 11" id="KW-0807">Transducer</keyword>
<evidence type="ECO:0000256" key="5">
    <source>
        <dbReference type="ARBA" id="ARBA00023040"/>
    </source>
</evidence>
<feature type="transmembrane region" description="Helical" evidence="12">
    <location>
        <begin position="14"/>
        <end position="43"/>
    </location>
</feature>
<keyword evidence="6 12" id="KW-0472">Membrane</keyword>
<evidence type="ECO:0000313" key="15">
    <source>
        <dbReference type="Proteomes" id="UP000663874"/>
    </source>
</evidence>
<keyword evidence="5 11" id="KW-0297">G-protein coupled receptor</keyword>
<reference evidence="14" key="1">
    <citation type="submission" date="2021-02" db="EMBL/GenBank/DDBJ databases">
        <authorList>
            <person name="Nowell W R."/>
        </authorList>
    </citation>
    <scope>NUCLEOTIDE SEQUENCE</scope>
</reference>
<organism evidence="14 15">
    <name type="scientific">Rotaria sordida</name>
    <dbReference type="NCBI Taxonomy" id="392033"/>
    <lineage>
        <taxon>Eukaryota</taxon>
        <taxon>Metazoa</taxon>
        <taxon>Spiralia</taxon>
        <taxon>Gnathifera</taxon>
        <taxon>Rotifera</taxon>
        <taxon>Eurotatoria</taxon>
        <taxon>Bdelloidea</taxon>
        <taxon>Philodinida</taxon>
        <taxon>Philodinidae</taxon>
        <taxon>Rotaria</taxon>
    </lineage>
</organism>
<accession>A0A818RPJ1</accession>
<dbReference type="Gene3D" id="1.20.1070.10">
    <property type="entry name" value="Rhodopsin 7-helix transmembrane proteins"/>
    <property type="match status" value="1"/>
</dbReference>
<evidence type="ECO:0000256" key="9">
    <source>
        <dbReference type="ARBA" id="ARBA00023180"/>
    </source>
</evidence>
<evidence type="ECO:0000259" key="13">
    <source>
        <dbReference type="PROSITE" id="PS50262"/>
    </source>
</evidence>
<feature type="transmembrane region" description="Helical" evidence="12">
    <location>
        <begin position="94"/>
        <end position="113"/>
    </location>
</feature>
<evidence type="ECO:0000256" key="1">
    <source>
        <dbReference type="ARBA" id="ARBA00004651"/>
    </source>
</evidence>
<feature type="transmembrane region" description="Helical" evidence="12">
    <location>
        <begin position="195"/>
        <end position="216"/>
    </location>
</feature>
<feature type="transmembrane region" description="Helical" evidence="12">
    <location>
        <begin position="247"/>
        <end position="268"/>
    </location>
</feature>
<dbReference type="GO" id="GO:0004930">
    <property type="term" value="F:G protein-coupled receptor activity"/>
    <property type="evidence" value="ECO:0007669"/>
    <property type="project" value="UniProtKB-KW"/>
</dbReference>
<keyword evidence="4 12" id="KW-1133">Transmembrane helix</keyword>
<evidence type="ECO:0000256" key="6">
    <source>
        <dbReference type="ARBA" id="ARBA00023136"/>
    </source>
</evidence>
<dbReference type="PROSITE" id="PS50262">
    <property type="entry name" value="G_PROTEIN_RECEP_F1_2"/>
    <property type="match status" value="1"/>
</dbReference>
<proteinExistence type="inferred from homology"/>
<dbReference type="InterPro" id="IPR017452">
    <property type="entry name" value="GPCR_Rhodpsn_7TM"/>
</dbReference>
<evidence type="ECO:0000256" key="10">
    <source>
        <dbReference type="ARBA" id="ARBA00023224"/>
    </source>
</evidence>
<name>A0A818RPJ1_9BILA</name>
<dbReference type="Pfam" id="PF00001">
    <property type="entry name" value="7tm_1"/>
    <property type="match status" value="1"/>
</dbReference>
<keyword evidence="2" id="KW-1003">Cell membrane</keyword>
<sequence>MSLSMSNEDDYVDIINIAMISVLFVVLICGICGNVIVLFVGILRRSYQNNVTNCYIMNLAITDFLFLLISVPLTSYLAIKKVWIFGEFICKMHIYLAHVLLQATCYTLAAMSIDRYLNIVHEPWYRQYRTPKGALIICLLIWTKKCLFDVSGIFMFPYDYVLRINVEKINQSSIMLDCTVNNTDSLFSSCLFTFIFYYLLPLLIIGLCYSRVLLYVRHHGHKMAKRLVYGKRRQSIQMKSRRVQRTLLVLTLAFALCWLPIHILELLYCSQLLSNSFYSKHVHILTAARVIAHGLSYFNSCLNPVLYAIFNKSYFSGGL</sequence>
<feature type="domain" description="G-protein coupled receptors family 1 profile" evidence="13">
    <location>
        <begin position="33"/>
        <end position="307"/>
    </location>
</feature>
<gene>
    <name evidence="14" type="ORF">FNK824_LOCUS6571</name>
</gene>
<dbReference type="GO" id="GO:0005886">
    <property type="term" value="C:plasma membrane"/>
    <property type="evidence" value="ECO:0007669"/>
    <property type="project" value="UniProtKB-SubCell"/>
</dbReference>
<comment type="similarity">
    <text evidence="11">Belongs to the G-protein coupled receptor 1 family.</text>
</comment>
<keyword evidence="3 11" id="KW-0812">Transmembrane</keyword>
<comment type="caution">
    <text evidence="14">The sequence shown here is derived from an EMBL/GenBank/DDBJ whole genome shotgun (WGS) entry which is preliminary data.</text>
</comment>
<dbReference type="InterPro" id="IPR000276">
    <property type="entry name" value="GPCR_Rhodpsn"/>
</dbReference>
<comment type="subcellular location">
    <subcellularLocation>
        <location evidence="1">Cell membrane</location>
        <topology evidence="1">Multi-pass membrane protein</topology>
    </subcellularLocation>
</comment>
<evidence type="ECO:0000256" key="3">
    <source>
        <dbReference type="ARBA" id="ARBA00022692"/>
    </source>
</evidence>
<dbReference type="SUPFAM" id="SSF81321">
    <property type="entry name" value="Family A G protein-coupled receptor-like"/>
    <property type="match status" value="1"/>
</dbReference>
<evidence type="ECO:0000256" key="12">
    <source>
        <dbReference type="SAM" id="Phobius"/>
    </source>
</evidence>
<dbReference type="PANTHER" id="PTHR45695">
    <property type="entry name" value="LEUCOKININ RECEPTOR-RELATED"/>
    <property type="match status" value="1"/>
</dbReference>